<reference evidence="2 3" key="1">
    <citation type="submission" date="2022-05" db="EMBL/GenBank/DDBJ databases">
        <authorList>
            <consortium name="Genoscope - CEA"/>
            <person name="William W."/>
        </authorList>
    </citation>
    <scope>NUCLEOTIDE SEQUENCE [LARGE SCALE GENOMIC DNA]</scope>
</reference>
<accession>A0ABN8SF07</accession>
<dbReference type="InterPro" id="IPR011009">
    <property type="entry name" value="Kinase-like_dom_sf"/>
</dbReference>
<dbReference type="Proteomes" id="UP001159427">
    <property type="component" value="Unassembled WGS sequence"/>
</dbReference>
<keyword evidence="3" id="KW-1185">Reference proteome</keyword>
<evidence type="ECO:0000259" key="1">
    <source>
        <dbReference type="PROSITE" id="PS50011"/>
    </source>
</evidence>
<dbReference type="Pfam" id="PF00069">
    <property type="entry name" value="Pkinase"/>
    <property type="match status" value="1"/>
</dbReference>
<dbReference type="PANTHER" id="PTHR23257">
    <property type="entry name" value="SERINE-THREONINE PROTEIN KINASE"/>
    <property type="match status" value="1"/>
</dbReference>
<feature type="domain" description="Protein kinase" evidence="1">
    <location>
        <begin position="34"/>
        <end position="337"/>
    </location>
</feature>
<name>A0ABN8SF07_9CNID</name>
<feature type="non-terminal residue" evidence="2">
    <location>
        <position position="1"/>
    </location>
</feature>
<dbReference type="EMBL" id="CALNXI010002711">
    <property type="protein sequence ID" value="CAH3190164.1"/>
    <property type="molecule type" value="Genomic_DNA"/>
</dbReference>
<dbReference type="InterPro" id="IPR000719">
    <property type="entry name" value="Prot_kinase_dom"/>
</dbReference>
<dbReference type="InterPro" id="IPR008271">
    <property type="entry name" value="Ser/Thr_kinase_AS"/>
</dbReference>
<dbReference type="PROSITE" id="PS00108">
    <property type="entry name" value="PROTEIN_KINASE_ST"/>
    <property type="match status" value="1"/>
</dbReference>
<comment type="caution">
    <text evidence="2">The sequence shown here is derived from an EMBL/GenBank/DDBJ whole genome shotgun (WGS) entry which is preliminary data.</text>
</comment>
<feature type="non-terminal residue" evidence="2">
    <location>
        <position position="524"/>
    </location>
</feature>
<dbReference type="SUPFAM" id="SSF56112">
    <property type="entry name" value="Protein kinase-like (PK-like)"/>
    <property type="match status" value="1"/>
</dbReference>
<protein>
    <recommendedName>
        <fullName evidence="1">Protein kinase domain-containing protein</fullName>
    </recommendedName>
</protein>
<dbReference type="InterPro" id="IPR050167">
    <property type="entry name" value="Ser_Thr_protein_kinase"/>
</dbReference>
<organism evidence="2 3">
    <name type="scientific">Porites evermanni</name>
    <dbReference type="NCBI Taxonomy" id="104178"/>
    <lineage>
        <taxon>Eukaryota</taxon>
        <taxon>Metazoa</taxon>
        <taxon>Cnidaria</taxon>
        <taxon>Anthozoa</taxon>
        <taxon>Hexacorallia</taxon>
        <taxon>Scleractinia</taxon>
        <taxon>Fungiina</taxon>
        <taxon>Poritidae</taxon>
        <taxon>Porites</taxon>
    </lineage>
</organism>
<sequence length="524" mass="59480">CPFSENFIFLSYQKVKQFLEIISIQVSSASIATIYLLRRIGQGAFGDVYTTDYRRHEEKHPSPVESQFHDLKDKQQKTSKTRKIFDLRDLQHPNIVNFKGICTTPVALILEYAYFDFMPFGMNSKVSSLSGFLATLNDYDCAGFDDPRIFLGICKDIATGLQYLHHKNVAHRDLKPANVLVSNQHYCQLSKEEIGKVWIECPMVCKLADFGESRSSEVQTKSILNSQTLRVNRGTPVYQAPEFLVGKTRLSVATIEDMKRADVWALGMSLFAILADKKLPIEPLKYQHKHATDWYNIHRIYMECIQFSPENRPKIDQVVQMINQVPSESSMDIHLKVSQASSLEAFDCNVAKIAANDANFPKLSHPDNDGSNACAFLSVQIADKIHCLHQDQKGRKSGVWQCICDVAERVITESPRLINPHRKVEEFYDAQSAYKLIKNIGVPIEEYEFSEEFVTGDYVFSWKGRENLMRALSSRPSEGNFSVGLYTCHTVIFTIGFINECFFIVDTHPIPEVIGGKGKGMLKV</sequence>
<dbReference type="Gene3D" id="1.10.510.10">
    <property type="entry name" value="Transferase(Phosphotransferase) domain 1"/>
    <property type="match status" value="1"/>
</dbReference>
<evidence type="ECO:0000313" key="3">
    <source>
        <dbReference type="Proteomes" id="UP001159427"/>
    </source>
</evidence>
<dbReference type="PROSITE" id="PS50011">
    <property type="entry name" value="PROTEIN_KINASE_DOM"/>
    <property type="match status" value="1"/>
</dbReference>
<evidence type="ECO:0000313" key="2">
    <source>
        <dbReference type="EMBL" id="CAH3190164.1"/>
    </source>
</evidence>
<gene>
    <name evidence="2" type="ORF">PEVE_00020204</name>
</gene>
<dbReference type="SMART" id="SM00220">
    <property type="entry name" value="S_TKc"/>
    <property type="match status" value="1"/>
</dbReference>
<dbReference type="Gene3D" id="3.30.200.20">
    <property type="entry name" value="Phosphorylase Kinase, domain 1"/>
    <property type="match status" value="1"/>
</dbReference>
<proteinExistence type="predicted"/>